<reference evidence="8" key="1">
    <citation type="journal article" date="2023" name="G3 (Bethesda)">
        <title>Whole genome assemblies of Zophobas morio and Tenebrio molitor.</title>
        <authorList>
            <person name="Kaur S."/>
            <person name="Stinson S.A."/>
            <person name="diCenzo G.C."/>
        </authorList>
    </citation>
    <scope>NUCLEOTIDE SEQUENCE</scope>
    <source>
        <strain evidence="8">QUZm001</strain>
    </source>
</reference>
<feature type="domain" description="Glucose-methanol-choline oxidoreductase N-terminal" evidence="7">
    <location>
        <begin position="319"/>
        <end position="333"/>
    </location>
</feature>
<evidence type="ECO:0000256" key="1">
    <source>
        <dbReference type="ARBA" id="ARBA00010790"/>
    </source>
</evidence>
<evidence type="ECO:0000259" key="6">
    <source>
        <dbReference type="PROSITE" id="PS00623"/>
    </source>
</evidence>
<gene>
    <name evidence="8" type="ORF">Zmor_022194</name>
</gene>
<name>A0AA38M6I5_9CUCU</name>
<dbReference type="Pfam" id="PF05199">
    <property type="entry name" value="GMC_oxred_C"/>
    <property type="match status" value="1"/>
</dbReference>
<feature type="active site" description="Proton acceptor" evidence="2">
    <location>
        <position position="597"/>
    </location>
</feature>
<evidence type="ECO:0000313" key="9">
    <source>
        <dbReference type="Proteomes" id="UP001168821"/>
    </source>
</evidence>
<evidence type="ECO:0000256" key="2">
    <source>
        <dbReference type="PIRSR" id="PIRSR000137-1"/>
    </source>
</evidence>
<feature type="binding site" evidence="3">
    <location>
        <position position="282"/>
    </location>
    <ligand>
        <name>FAD</name>
        <dbReference type="ChEBI" id="CHEBI:57692"/>
    </ligand>
</feature>
<dbReference type="AlphaFoldDB" id="A0AA38M6I5"/>
<dbReference type="Gene3D" id="3.30.560.10">
    <property type="entry name" value="Glucose Oxidase, domain 3"/>
    <property type="match status" value="1"/>
</dbReference>
<evidence type="ECO:0000313" key="8">
    <source>
        <dbReference type="EMBL" id="KAJ3644467.1"/>
    </source>
</evidence>
<dbReference type="InterPro" id="IPR000172">
    <property type="entry name" value="GMC_OxRdtase_N"/>
</dbReference>
<dbReference type="Gene3D" id="3.50.50.60">
    <property type="entry name" value="FAD/NAD(P)-binding domain"/>
    <property type="match status" value="1"/>
</dbReference>
<comment type="cofactor">
    <cofactor evidence="3">
        <name>FAD</name>
        <dbReference type="ChEBI" id="CHEBI:57692"/>
    </cofactor>
</comment>
<dbReference type="PANTHER" id="PTHR11552:SF158">
    <property type="entry name" value="GH23626P-RELATED"/>
    <property type="match status" value="1"/>
</dbReference>
<dbReference type="SUPFAM" id="SSF51905">
    <property type="entry name" value="FAD/NAD(P)-binding domain"/>
    <property type="match status" value="1"/>
</dbReference>
<comment type="caution">
    <text evidence="8">The sequence shown here is derived from an EMBL/GenBank/DDBJ whole genome shotgun (WGS) entry which is preliminary data.</text>
</comment>
<feature type="signal peptide" evidence="5">
    <location>
        <begin position="1"/>
        <end position="16"/>
    </location>
</feature>
<dbReference type="Proteomes" id="UP001168821">
    <property type="component" value="Unassembled WGS sequence"/>
</dbReference>
<feature type="chain" id="PRO_5041226936" description="Glucose-methanol-choline oxidoreductase N-terminal domain-containing protein" evidence="5">
    <location>
        <begin position="17"/>
        <end position="623"/>
    </location>
</feature>
<dbReference type="PROSITE" id="PS00623">
    <property type="entry name" value="GMC_OXRED_1"/>
    <property type="match status" value="1"/>
</dbReference>
<dbReference type="InterPro" id="IPR012132">
    <property type="entry name" value="GMC_OxRdtase"/>
</dbReference>
<feature type="active site" description="Proton donor" evidence="2">
    <location>
        <position position="553"/>
    </location>
</feature>
<proteinExistence type="inferred from homology"/>
<evidence type="ECO:0000256" key="4">
    <source>
        <dbReference type="RuleBase" id="RU003968"/>
    </source>
</evidence>
<evidence type="ECO:0000256" key="5">
    <source>
        <dbReference type="SAM" id="SignalP"/>
    </source>
</evidence>
<protein>
    <recommendedName>
        <fullName evidence="6 7">Glucose-methanol-choline oxidoreductase N-terminal domain-containing protein</fullName>
    </recommendedName>
</protein>
<comment type="similarity">
    <text evidence="1 4">Belongs to the GMC oxidoreductase family.</text>
</comment>
<organism evidence="8 9">
    <name type="scientific">Zophobas morio</name>
    <dbReference type="NCBI Taxonomy" id="2755281"/>
    <lineage>
        <taxon>Eukaryota</taxon>
        <taxon>Metazoa</taxon>
        <taxon>Ecdysozoa</taxon>
        <taxon>Arthropoda</taxon>
        <taxon>Hexapoda</taxon>
        <taxon>Insecta</taxon>
        <taxon>Pterygota</taxon>
        <taxon>Neoptera</taxon>
        <taxon>Endopterygota</taxon>
        <taxon>Coleoptera</taxon>
        <taxon>Polyphaga</taxon>
        <taxon>Cucujiformia</taxon>
        <taxon>Tenebrionidae</taxon>
        <taxon>Zophobas</taxon>
    </lineage>
</organism>
<keyword evidence="3 4" id="KW-0274">FAD</keyword>
<dbReference type="SUPFAM" id="SSF54373">
    <property type="entry name" value="FAD-linked reductases, C-terminal domain"/>
    <property type="match status" value="1"/>
</dbReference>
<keyword evidence="4" id="KW-0285">Flavoprotein</keyword>
<dbReference type="EMBL" id="JALNTZ010000007">
    <property type="protein sequence ID" value="KAJ3644467.1"/>
    <property type="molecule type" value="Genomic_DNA"/>
</dbReference>
<keyword evidence="9" id="KW-1185">Reference proteome</keyword>
<dbReference type="InterPro" id="IPR007867">
    <property type="entry name" value="GMC_OxRtase_C"/>
</dbReference>
<dbReference type="GO" id="GO:0016614">
    <property type="term" value="F:oxidoreductase activity, acting on CH-OH group of donors"/>
    <property type="evidence" value="ECO:0007669"/>
    <property type="project" value="InterPro"/>
</dbReference>
<dbReference type="PIRSF" id="PIRSF000137">
    <property type="entry name" value="Alcohol_oxidase"/>
    <property type="match status" value="1"/>
</dbReference>
<dbReference type="InterPro" id="IPR036188">
    <property type="entry name" value="FAD/NAD-bd_sf"/>
</dbReference>
<keyword evidence="5" id="KW-0732">Signal</keyword>
<dbReference type="PROSITE" id="PS00624">
    <property type="entry name" value="GMC_OXRED_2"/>
    <property type="match status" value="1"/>
</dbReference>
<sequence length="623" mass="68953">MKISSLVLLNLIFVQAYPSTTKIDYYVNWINSANKNALTYEWPKNANEHFSDEQIKKYGTFDFVVVGGGAAGSAVANRLSEIPNWNVLLLEAGTHGNNLTDIPAMFPQTQFTHYNWAFNSTPQTTACQGMTNKVCLLPRGKGLGGSTLINGLFYARGHKSNFHQWATITQNQRWNYTTVLHYFKKSETFIHENRDTGYDPDVHGTTGPVIVTYQQPKTLQFHAFLEANQELGFDVVDINANKLGAGAGQRCTHEGKRFDNAKAFLEPVRHRQNLQILTESYVTKVRFDAAKGVATGVEFNQKGGNYFVEATKEVVLSAGAFGTPQILMLSGVGPKEHLEDLGVEVLRNLEVGSVLRDHPTFFGIVVGTNCSEAGQSLRESVGEYLKGGGVLADPDGFQGMGAYESRYSKGTGIPNIEVLVTTGNYSSPVAQRSYGFNEQTYEDLNQDLDSKLTLRFYVVNTDPQSVGTIRLKSTNPYDYPIINTNFLSDGENKDINILFEGVELVLRFLDTKYFKAMNATLRGGPLRACSQHKYLSEGYWYCALRQVTTTIYHPVGTCPMGTDPKKGAVVDSELKLFGFKNLRIADASVFPSLIAGHTYAASMMIGEQLGDLVKETYNTIDTN</sequence>
<evidence type="ECO:0000259" key="7">
    <source>
        <dbReference type="PROSITE" id="PS00624"/>
    </source>
</evidence>
<dbReference type="PANTHER" id="PTHR11552">
    <property type="entry name" value="GLUCOSE-METHANOL-CHOLINE GMC OXIDOREDUCTASE"/>
    <property type="match status" value="1"/>
</dbReference>
<dbReference type="Pfam" id="PF00732">
    <property type="entry name" value="GMC_oxred_N"/>
    <property type="match status" value="1"/>
</dbReference>
<evidence type="ECO:0000256" key="3">
    <source>
        <dbReference type="PIRSR" id="PIRSR000137-2"/>
    </source>
</evidence>
<feature type="domain" description="Glucose-methanol-choline oxidoreductase N-terminal" evidence="6">
    <location>
        <begin position="140"/>
        <end position="163"/>
    </location>
</feature>
<dbReference type="GO" id="GO:0050660">
    <property type="term" value="F:flavin adenine dinucleotide binding"/>
    <property type="evidence" value="ECO:0007669"/>
    <property type="project" value="InterPro"/>
</dbReference>
<accession>A0AA38M6I5</accession>